<evidence type="ECO:0000313" key="4">
    <source>
        <dbReference type="Proteomes" id="UP000005237"/>
    </source>
</evidence>
<reference evidence="3" key="2">
    <citation type="submission" date="2022-06" db="UniProtKB">
        <authorList>
            <consortium name="EnsemblMetazoa"/>
        </authorList>
    </citation>
    <scope>IDENTIFICATION</scope>
    <source>
        <strain evidence="3">DF5081</strain>
    </source>
</reference>
<dbReference type="SMART" id="SM00353">
    <property type="entry name" value="HLH"/>
    <property type="match status" value="1"/>
</dbReference>
<accession>A0A8R1E433</accession>
<dbReference type="PANTHER" id="PTHR23349">
    <property type="entry name" value="BASIC HELIX-LOOP-HELIX TRANSCRIPTION FACTOR, TWIST"/>
    <property type="match status" value="1"/>
</dbReference>
<organism evidence="3 4">
    <name type="scientific">Caenorhabditis japonica</name>
    <dbReference type="NCBI Taxonomy" id="281687"/>
    <lineage>
        <taxon>Eukaryota</taxon>
        <taxon>Metazoa</taxon>
        <taxon>Ecdysozoa</taxon>
        <taxon>Nematoda</taxon>
        <taxon>Chromadorea</taxon>
        <taxon>Rhabditida</taxon>
        <taxon>Rhabditina</taxon>
        <taxon>Rhabditomorpha</taxon>
        <taxon>Rhabditoidea</taxon>
        <taxon>Rhabditidae</taxon>
        <taxon>Peloderinae</taxon>
        <taxon>Caenorhabditis</taxon>
    </lineage>
</organism>
<evidence type="ECO:0000313" key="3">
    <source>
        <dbReference type="EnsemblMetazoa" id="CJA21421.1"/>
    </source>
</evidence>
<dbReference type="GO" id="GO:0046983">
    <property type="term" value="F:protein dimerization activity"/>
    <property type="evidence" value="ECO:0007669"/>
    <property type="project" value="InterPro"/>
</dbReference>
<dbReference type="GO" id="GO:0032502">
    <property type="term" value="P:developmental process"/>
    <property type="evidence" value="ECO:0007669"/>
    <property type="project" value="TreeGrafter"/>
</dbReference>
<dbReference type="InterPro" id="IPR050283">
    <property type="entry name" value="E-box_TF_Regulators"/>
</dbReference>
<dbReference type="InterPro" id="IPR011598">
    <property type="entry name" value="bHLH_dom"/>
</dbReference>
<feature type="region of interest" description="Disordered" evidence="1">
    <location>
        <begin position="1"/>
        <end position="28"/>
    </location>
</feature>
<protein>
    <submittedName>
        <fullName evidence="3">BHLH domain-containing protein</fullName>
    </submittedName>
</protein>
<dbReference type="Pfam" id="PF00010">
    <property type="entry name" value="HLH"/>
    <property type="match status" value="1"/>
</dbReference>
<dbReference type="Gene3D" id="4.10.280.10">
    <property type="entry name" value="Helix-loop-helix DNA-binding domain"/>
    <property type="match status" value="1"/>
</dbReference>
<dbReference type="EnsemblMetazoa" id="CJA21421.1">
    <property type="protein sequence ID" value="CJA21421.1"/>
    <property type="gene ID" value="WBGene00176993"/>
</dbReference>
<feature type="compositionally biased region" description="Basic and acidic residues" evidence="1">
    <location>
        <begin position="13"/>
        <end position="28"/>
    </location>
</feature>
<keyword evidence="4" id="KW-1185">Reference proteome</keyword>
<dbReference type="PANTHER" id="PTHR23349:SF111">
    <property type="entry name" value="BHLH DOMAIN-CONTAINING PROTEIN"/>
    <property type="match status" value="1"/>
</dbReference>
<evidence type="ECO:0000256" key="1">
    <source>
        <dbReference type="SAM" id="MobiDB-lite"/>
    </source>
</evidence>
<dbReference type="SUPFAM" id="SSF47459">
    <property type="entry name" value="HLH, helix-loop-helix DNA-binding domain"/>
    <property type="match status" value="1"/>
</dbReference>
<dbReference type="GO" id="GO:0000977">
    <property type="term" value="F:RNA polymerase II transcription regulatory region sequence-specific DNA binding"/>
    <property type="evidence" value="ECO:0007669"/>
    <property type="project" value="TreeGrafter"/>
</dbReference>
<feature type="domain" description="BHLH" evidence="2">
    <location>
        <begin position="9"/>
        <end position="63"/>
    </location>
</feature>
<feature type="region of interest" description="Disordered" evidence="1">
    <location>
        <begin position="99"/>
        <end position="122"/>
    </location>
</feature>
<dbReference type="GO" id="GO:0000981">
    <property type="term" value="F:DNA-binding transcription factor activity, RNA polymerase II-specific"/>
    <property type="evidence" value="ECO:0007669"/>
    <property type="project" value="TreeGrafter"/>
</dbReference>
<reference evidence="4" key="1">
    <citation type="submission" date="2010-08" db="EMBL/GenBank/DDBJ databases">
        <authorList>
            <consortium name="Caenorhabditis japonica Sequencing Consortium"/>
            <person name="Wilson R.K."/>
        </authorList>
    </citation>
    <scope>NUCLEOTIDE SEQUENCE [LARGE SCALE GENOMIC DNA]</scope>
    <source>
        <strain evidence="4">DF5081</strain>
    </source>
</reference>
<name>A0A8R1E433_CAEJA</name>
<sequence length="122" mass="14411">MSHTDISPRRGHSKWESSKKRHTSMKDGFEGLRRVIPYTNHAKPRELSQIKTLRLAMKYIHHLQSLIEEDDGAANRRTFSSFKYTVVSELAKSESYVERAKAEMDPEVVRRREEEQKRRRPS</sequence>
<dbReference type="InterPro" id="IPR036638">
    <property type="entry name" value="HLH_DNA-bd_sf"/>
</dbReference>
<dbReference type="PROSITE" id="PS50888">
    <property type="entry name" value="BHLH"/>
    <property type="match status" value="1"/>
</dbReference>
<dbReference type="Proteomes" id="UP000005237">
    <property type="component" value="Unassembled WGS sequence"/>
</dbReference>
<proteinExistence type="predicted"/>
<evidence type="ECO:0000259" key="2">
    <source>
        <dbReference type="PROSITE" id="PS50888"/>
    </source>
</evidence>
<dbReference type="AlphaFoldDB" id="A0A8R1E433"/>